<dbReference type="PANTHER" id="PTHR23138">
    <property type="entry name" value="RAN BINDING PROTEIN"/>
    <property type="match status" value="1"/>
</dbReference>
<evidence type="ECO:0000256" key="10">
    <source>
        <dbReference type="SAM" id="MobiDB-lite"/>
    </source>
</evidence>
<comment type="subcellular location">
    <subcellularLocation>
        <location evidence="1">Nucleus</location>
        <location evidence="1">Nuclear pore complex</location>
    </subcellularLocation>
</comment>
<feature type="region of interest" description="Disordered" evidence="10">
    <location>
        <begin position="1"/>
        <end position="29"/>
    </location>
</feature>
<evidence type="ECO:0000313" key="12">
    <source>
        <dbReference type="EMBL" id="KAK7098645.1"/>
    </source>
</evidence>
<evidence type="ECO:0000256" key="9">
    <source>
        <dbReference type="ARBA" id="ARBA00023242"/>
    </source>
</evidence>
<keyword evidence="13" id="KW-1185">Reference proteome</keyword>
<reference evidence="12 13" key="1">
    <citation type="submission" date="2024-02" db="EMBL/GenBank/DDBJ databases">
        <title>Chromosome-scale genome assembly of the rough periwinkle Littorina saxatilis.</title>
        <authorList>
            <person name="De Jode A."/>
            <person name="Faria R."/>
            <person name="Formenti G."/>
            <person name="Sims Y."/>
            <person name="Smith T.P."/>
            <person name="Tracey A."/>
            <person name="Wood J.M.D."/>
            <person name="Zagrodzka Z.B."/>
            <person name="Johannesson K."/>
            <person name="Butlin R.K."/>
            <person name="Leder E.H."/>
        </authorList>
    </citation>
    <scope>NUCLEOTIDE SEQUENCE [LARGE SCALE GENOMIC DNA]</scope>
    <source>
        <strain evidence="12">Snail1</strain>
        <tissue evidence="12">Muscle</tissue>
    </source>
</reference>
<proteinExistence type="predicted"/>
<evidence type="ECO:0000256" key="2">
    <source>
        <dbReference type="ARBA" id="ARBA00022448"/>
    </source>
</evidence>
<feature type="compositionally biased region" description="Polar residues" evidence="10">
    <location>
        <begin position="282"/>
        <end position="291"/>
    </location>
</feature>
<dbReference type="SUPFAM" id="SSF50729">
    <property type="entry name" value="PH domain-like"/>
    <property type="match status" value="1"/>
</dbReference>
<name>A0AAN9G9D3_9CAEN</name>
<dbReference type="SMART" id="SM00160">
    <property type="entry name" value="RanBD"/>
    <property type="match status" value="1"/>
</dbReference>
<evidence type="ECO:0000256" key="8">
    <source>
        <dbReference type="ARBA" id="ARBA00023132"/>
    </source>
</evidence>
<dbReference type="Pfam" id="PF00638">
    <property type="entry name" value="Ran_BP1"/>
    <property type="match status" value="1"/>
</dbReference>
<dbReference type="GO" id="GO:0051028">
    <property type="term" value="P:mRNA transport"/>
    <property type="evidence" value="ECO:0007669"/>
    <property type="project" value="UniProtKB-KW"/>
</dbReference>
<keyword evidence="2" id="KW-0813">Transport</keyword>
<dbReference type="InterPro" id="IPR011993">
    <property type="entry name" value="PH-like_dom_sf"/>
</dbReference>
<keyword evidence="3" id="KW-0677">Repeat</keyword>
<evidence type="ECO:0000256" key="3">
    <source>
        <dbReference type="ARBA" id="ARBA00022737"/>
    </source>
</evidence>
<keyword evidence="5" id="KW-0653">Protein transport</keyword>
<dbReference type="Pfam" id="PF08911">
    <property type="entry name" value="NUP50"/>
    <property type="match status" value="1"/>
</dbReference>
<keyword evidence="7" id="KW-0811">Translocation</keyword>
<dbReference type="PROSITE" id="PS50196">
    <property type="entry name" value="RANBD1"/>
    <property type="match status" value="1"/>
</dbReference>
<protein>
    <recommendedName>
        <fullName evidence="11">RanBD1 domain-containing protein</fullName>
    </recommendedName>
</protein>
<dbReference type="InterPro" id="IPR000156">
    <property type="entry name" value="Ran_bind_dom"/>
</dbReference>
<dbReference type="CDD" id="cd13170">
    <property type="entry name" value="RanBD_NUP50"/>
    <property type="match status" value="1"/>
</dbReference>
<dbReference type="GO" id="GO:0005643">
    <property type="term" value="C:nuclear pore"/>
    <property type="evidence" value="ECO:0007669"/>
    <property type="project" value="UniProtKB-SubCell"/>
</dbReference>
<dbReference type="Gene3D" id="2.30.29.30">
    <property type="entry name" value="Pleckstrin-homology domain (PH domain)/Phosphotyrosine-binding domain (PTB)"/>
    <property type="match status" value="1"/>
</dbReference>
<keyword evidence="6" id="KW-0007">Acetylation</keyword>
<feature type="domain" description="RanBD1" evidence="11">
    <location>
        <begin position="270"/>
        <end position="426"/>
    </location>
</feature>
<feature type="region of interest" description="Disordered" evidence="10">
    <location>
        <begin position="274"/>
        <end position="302"/>
    </location>
</feature>
<evidence type="ECO:0000256" key="4">
    <source>
        <dbReference type="ARBA" id="ARBA00022816"/>
    </source>
</evidence>
<accession>A0AAN9G9D3</accession>
<evidence type="ECO:0000256" key="5">
    <source>
        <dbReference type="ARBA" id="ARBA00022927"/>
    </source>
</evidence>
<evidence type="ECO:0000256" key="1">
    <source>
        <dbReference type="ARBA" id="ARBA00004567"/>
    </source>
</evidence>
<evidence type="ECO:0000256" key="7">
    <source>
        <dbReference type="ARBA" id="ARBA00023010"/>
    </source>
</evidence>
<comment type="caution">
    <text evidence="12">The sequence shown here is derived from an EMBL/GenBank/DDBJ whole genome shotgun (WGS) entry which is preliminary data.</text>
</comment>
<feature type="compositionally biased region" description="Polar residues" evidence="10">
    <location>
        <begin position="90"/>
        <end position="110"/>
    </location>
</feature>
<keyword evidence="8" id="KW-0906">Nuclear pore complex</keyword>
<dbReference type="GO" id="GO:0006606">
    <property type="term" value="P:protein import into nucleus"/>
    <property type="evidence" value="ECO:0007669"/>
    <property type="project" value="TreeGrafter"/>
</dbReference>
<dbReference type="PANTHER" id="PTHR23138:SF141">
    <property type="entry name" value="NUCLEAR PORE COMPLEX PROTEIN NUP50"/>
    <property type="match status" value="1"/>
</dbReference>
<dbReference type="InterPro" id="IPR015007">
    <property type="entry name" value="NUP2/50/61"/>
</dbReference>
<evidence type="ECO:0000259" key="11">
    <source>
        <dbReference type="PROSITE" id="PS50196"/>
    </source>
</evidence>
<feature type="region of interest" description="Disordered" evidence="10">
    <location>
        <begin position="90"/>
        <end position="111"/>
    </location>
</feature>
<dbReference type="Proteomes" id="UP001374579">
    <property type="component" value="Unassembled WGS sequence"/>
</dbReference>
<organism evidence="12 13">
    <name type="scientific">Littorina saxatilis</name>
    <dbReference type="NCBI Taxonomy" id="31220"/>
    <lineage>
        <taxon>Eukaryota</taxon>
        <taxon>Metazoa</taxon>
        <taxon>Spiralia</taxon>
        <taxon>Lophotrochozoa</taxon>
        <taxon>Mollusca</taxon>
        <taxon>Gastropoda</taxon>
        <taxon>Caenogastropoda</taxon>
        <taxon>Littorinimorpha</taxon>
        <taxon>Littorinoidea</taxon>
        <taxon>Littorinidae</taxon>
        <taxon>Littorina</taxon>
    </lineage>
</organism>
<gene>
    <name evidence="12" type="ORF">V1264_002895</name>
</gene>
<dbReference type="EMBL" id="JBAMIC010000012">
    <property type="protein sequence ID" value="KAK7098645.1"/>
    <property type="molecule type" value="Genomic_DNA"/>
</dbReference>
<keyword evidence="9" id="KW-0539">Nucleus</keyword>
<keyword evidence="4" id="KW-0509">mRNA transport</keyword>
<sequence length="426" mass="44863">MSKRKPGSELNDRNWDEEDEPEEAGTFQLADQDVLRARTIRKAKRTVHTAGGGSGGSVFAGFALKTADSSVPKPAMSTGVTLNFGSNLNFQPKSNGTSQQSAEVNNGSSDENPEYLRQLKVLNENILSWIQKHVGDNPYCILTPSFKDYEKHLADLEKKYGVKVAGGTPGKTTNASTGSGGGQEKTAPSLFGSAGTGPMAGFFGQSAAAKSDVDSDKEKSESKAGGLSGCSGFSFGTGLTKTDGFGTSNFSQGASVFGVSSSGSTPATFSFAAAAPKPDSSGAGQTSSNATGAGEDEYEPPKVEVREIKEDGAVYTKRCKLFYQKDGQWADRGVGNLHLKLTDGGRTQLIVRADTNLGNILLNILLTPAIPTKRQGKNNVFLVCTPNPPLDPKNTSTDPVPMLIRVKTAEDADELLAKMEELKGDA</sequence>
<dbReference type="InterPro" id="IPR045255">
    <property type="entry name" value="RanBP1-like"/>
</dbReference>
<feature type="region of interest" description="Disordered" evidence="10">
    <location>
        <begin position="164"/>
        <end position="191"/>
    </location>
</feature>
<evidence type="ECO:0000313" key="13">
    <source>
        <dbReference type="Proteomes" id="UP001374579"/>
    </source>
</evidence>
<feature type="compositionally biased region" description="Basic and acidic residues" evidence="10">
    <location>
        <begin position="1"/>
        <end position="14"/>
    </location>
</feature>
<evidence type="ECO:0000256" key="6">
    <source>
        <dbReference type="ARBA" id="ARBA00022990"/>
    </source>
</evidence>
<dbReference type="AlphaFoldDB" id="A0AAN9G9D3"/>